<dbReference type="PANTHER" id="PTHR19353">
    <property type="entry name" value="FATTY ACID DESATURASE 2"/>
    <property type="match status" value="1"/>
</dbReference>
<evidence type="ECO:0000256" key="1">
    <source>
        <dbReference type="SAM" id="Phobius"/>
    </source>
</evidence>
<accession>A0ABV6FXX0</accession>
<feature type="transmembrane region" description="Helical" evidence="1">
    <location>
        <begin position="207"/>
        <end position="228"/>
    </location>
</feature>
<dbReference type="Pfam" id="PF00487">
    <property type="entry name" value="FA_desaturase"/>
    <property type="match status" value="1"/>
</dbReference>
<feature type="transmembrane region" description="Helical" evidence="1">
    <location>
        <begin position="234"/>
        <end position="256"/>
    </location>
</feature>
<feature type="transmembrane region" description="Helical" evidence="1">
    <location>
        <begin position="46"/>
        <end position="64"/>
    </location>
</feature>
<evidence type="ECO:0000313" key="3">
    <source>
        <dbReference type="EMBL" id="MFC0264704.1"/>
    </source>
</evidence>
<feature type="domain" description="Fatty acid desaturase" evidence="2">
    <location>
        <begin position="73"/>
        <end position="342"/>
    </location>
</feature>
<evidence type="ECO:0000313" key="4">
    <source>
        <dbReference type="Proteomes" id="UP001589797"/>
    </source>
</evidence>
<gene>
    <name evidence="3" type="ORF">ACFFIP_18600</name>
</gene>
<proteinExistence type="predicted"/>
<name>A0ABV6FXX0_9BACT</name>
<feature type="transmembrane region" description="Helical" evidence="1">
    <location>
        <begin position="165"/>
        <end position="183"/>
    </location>
</feature>
<keyword evidence="1" id="KW-0812">Transmembrane</keyword>
<dbReference type="PANTHER" id="PTHR19353:SF19">
    <property type="entry name" value="DELTA(5) FATTY ACID DESATURASE C-RELATED"/>
    <property type="match status" value="1"/>
</dbReference>
<dbReference type="InterPro" id="IPR005804">
    <property type="entry name" value="FA_desaturase_dom"/>
</dbReference>
<sequence>MLKGLVGLSKLQPQYHANQQDLHLASALRARVYHRLKGIKNRDWQLKLKAALLPLVFFLVYALSLNSLSYFGFLSGYAFLGLLMVVIFLNLIHEVCHENLFENGSFNQVYMYLFDLIGANSYMWQKRHVIFHHNFPNVSGWDSDIEKSKFLKVHPSEKGKWLTKYQHFIIVLYPFFLLNWFLVRDFKDYFGKNPIVSKIGAIPREEYVKLFLFKLIFIGYIFIVPVFLTSFSVFQIIWAGVAMFLVAGVFALFVLLPPHVNINNQFPEVGADNELPNSWFLHQLYTANDVNQENWFTRHVMGNFNFHIAHHLFPKVSYLYAKEVTEEIKGFCAENKLPYKSYSIWKTLSDHYKLIRNNRNKQFNIWQEDM</sequence>
<feature type="transmembrane region" description="Helical" evidence="1">
    <location>
        <begin position="70"/>
        <end position="92"/>
    </location>
</feature>
<reference evidence="3 4" key="1">
    <citation type="submission" date="2024-09" db="EMBL/GenBank/DDBJ databases">
        <authorList>
            <person name="Sun Q."/>
            <person name="Mori K."/>
        </authorList>
    </citation>
    <scope>NUCLEOTIDE SEQUENCE [LARGE SCALE GENOMIC DNA]</scope>
    <source>
        <strain evidence="3 4">CCM 7650</strain>
    </source>
</reference>
<keyword evidence="1" id="KW-1133">Transmembrane helix</keyword>
<organism evidence="3 4">
    <name type="scientific">Fontibacter flavus</name>
    <dbReference type="NCBI Taxonomy" id="654838"/>
    <lineage>
        <taxon>Bacteria</taxon>
        <taxon>Pseudomonadati</taxon>
        <taxon>Bacteroidota</taxon>
        <taxon>Cytophagia</taxon>
        <taxon>Cytophagales</taxon>
        <taxon>Cyclobacteriaceae</taxon>
        <taxon>Fontibacter</taxon>
    </lineage>
</organism>
<feature type="transmembrane region" description="Helical" evidence="1">
    <location>
        <begin position="104"/>
        <end position="124"/>
    </location>
</feature>
<evidence type="ECO:0000259" key="2">
    <source>
        <dbReference type="Pfam" id="PF00487"/>
    </source>
</evidence>
<comment type="caution">
    <text evidence="3">The sequence shown here is derived from an EMBL/GenBank/DDBJ whole genome shotgun (WGS) entry which is preliminary data.</text>
</comment>
<dbReference type="Proteomes" id="UP001589797">
    <property type="component" value="Unassembled WGS sequence"/>
</dbReference>
<dbReference type="InterPro" id="IPR012171">
    <property type="entry name" value="Fatty_acid_desaturase"/>
</dbReference>
<keyword evidence="1" id="KW-0472">Membrane</keyword>
<dbReference type="EMBL" id="JBHLWI010000083">
    <property type="protein sequence ID" value="MFC0264704.1"/>
    <property type="molecule type" value="Genomic_DNA"/>
</dbReference>
<keyword evidence="4" id="KW-1185">Reference proteome</keyword>
<dbReference type="RefSeq" id="WP_382389282.1">
    <property type="nucleotide sequence ID" value="NZ_JBHLWI010000083.1"/>
</dbReference>
<protein>
    <submittedName>
        <fullName evidence="3">Fatty acid desaturase family protein</fullName>
    </submittedName>
</protein>